<dbReference type="Gene3D" id="2.180.10.10">
    <property type="entry name" value="RHS repeat-associated core"/>
    <property type="match status" value="1"/>
</dbReference>
<dbReference type="PANTHER" id="PTHR42059">
    <property type="entry name" value="TNT DOMAIN-CONTAINING PROTEIN"/>
    <property type="match status" value="1"/>
</dbReference>
<dbReference type="InterPro" id="IPR053024">
    <property type="entry name" value="Fungal_surface_NADase"/>
</dbReference>
<evidence type="ECO:0000313" key="3">
    <source>
        <dbReference type="Proteomes" id="UP000019197"/>
    </source>
</evidence>
<gene>
    <name evidence="2" type="ORF">XCR1_1600036</name>
</gene>
<evidence type="ECO:0000313" key="2">
    <source>
        <dbReference type="EMBL" id="CDL81823.1"/>
    </source>
</evidence>
<proteinExistence type="predicted"/>
<dbReference type="InterPro" id="IPR022385">
    <property type="entry name" value="Rhs_assc_core"/>
</dbReference>
<sequence>MGCHFRFLGQFEDEESGLYYNRFRYYSPETAQYISPDPLNLAGGFNPYGYVHNPLSWVDPYGLSGTSKVDKQHVLDNIAASKAARESSNFKDFMWYKEWPPNRGFYEGKFEKYTLQPGTRLDRYGYDSGTFVSPEGIPYSARALKPGSDGRPYSVFVVKKPITVDAGEIAPWFGYPGRGIQYDLPKKVHELRADGSLEKVSRTLKGKPIPLD</sequence>
<name>W1IVF8_9GAMM</name>
<dbReference type="GO" id="GO:0050135">
    <property type="term" value="F:NADP+ nucleosidase activity"/>
    <property type="evidence" value="ECO:0007669"/>
    <property type="project" value="InterPro"/>
</dbReference>
<dbReference type="InterPro" id="IPR025331">
    <property type="entry name" value="TNT"/>
</dbReference>
<dbReference type="EMBL" id="CBXE010000069">
    <property type="protein sequence ID" value="CDL81823.1"/>
    <property type="molecule type" value="Genomic_DNA"/>
</dbReference>
<dbReference type="Pfam" id="PF14021">
    <property type="entry name" value="TNT"/>
    <property type="match status" value="1"/>
</dbReference>
<reference evidence="2 3" key="1">
    <citation type="submission" date="2013-11" db="EMBL/GenBank/DDBJ databases">
        <title>Draft genome sequence and annotation of the entomopathogenic bacterium, Xenorhabdus cabanillasi strain JM26.</title>
        <authorList>
            <person name="Gualtieri M."/>
            <person name="Ogier J.C."/>
            <person name="Pages S."/>
            <person name="Givaudan A."/>
            <person name="Gaudriault S."/>
        </authorList>
    </citation>
    <scope>NUCLEOTIDE SEQUENCE [LARGE SCALE GENOMIC DNA]</scope>
    <source>
        <strain evidence="2 3">JM26</strain>
    </source>
</reference>
<dbReference type="Proteomes" id="UP000019197">
    <property type="component" value="Unassembled WGS sequence"/>
</dbReference>
<organism evidence="2 3">
    <name type="scientific">Xenorhabdus cabanillasii JM26</name>
    <dbReference type="NCBI Taxonomy" id="1427517"/>
    <lineage>
        <taxon>Bacteria</taxon>
        <taxon>Pseudomonadati</taxon>
        <taxon>Pseudomonadota</taxon>
        <taxon>Gammaproteobacteria</taxon>
        <taxon>Enterobacterales</taxon>
        <taxon>Morganellaceae</taxon>
        <taxon>Xenorhabdus</taxon>
    </lineage>
</organism>
<dbReference type="PANTHER" id="PTHR42059:SF1">
    <property type="entry name" value="TNT DOMAIN-CONTAINING PROTEIN"/>
    <property type="match status" value="1"/>
</dbReference>
<feature type="domain" description="TNT" evidence="1">
    <location>
        <begin position="114"/>
        <end position="200"/>
    </location>
</feature>
<dbReference type="AlphaFoldDB" id="W1IVF8"/>
<comment type="caution">
    <text evidence="2">The sequence shown here is derived from an EMBL/GenBank/DDBJ whole genome shotgun (WGS) entry which is preliminary data.</text>
</comment>
<dbReference type="PRINTS" id="PR00394">
    <property type="entry name" value="RHSPROTEIN"/>
</dbReference>
<protein>
    <recommendedName>
        <fullName evidence="1">TNT domain-containing protein</fullName>
    </recommendedName>
</protein>
<dbReference type="NCBIfam" id="TIGR03696">
    <property type="entry name" value="Rhs_assc_core"/>
    <property type="match status" value="1"/>
</dbReference>
<evidence type="ECO:0000259" key="1">
    <source>
        <dbReference type="Pfam" id="PF14021"/>
    </source>
</evidence>
<accession>W1IVF8</accession>